<dbReference type="EMBL" id="BMRB01000001">
    <property type="protein sequence ID" value="GGS17518.1"/>
    <property type="molecule type" value="Genomic_DNA"/>
</dbReference>
<evidence type="ECO:0000313" key="2">
    <source>
        <dbReference type="EMBL" id="GGS17518.1"/>
    </source>
</evidence>
<organism evidence="2 3">
    <name type="scientific">Actinokineospora fastidiosa</name>
    <dbReference type="NCBI Taxonomy" id="1816"/>
    <lineage>
        <taxon>Bacteria</taxon>
        <taxon>Bacillati</taxon>
        <taxon>Actinomycetota</taxon>
        <taxon>Actinomycetes</taxon>
        <taxon>Pseudonocardiales</taxon>
        <taxon>Pseudonocardiaceae</taxon>
        <taxon>Actinokineospora</taxon>
    </lineage>
</organism>
<keyword evidence="3" id="KW-1185">Reference proteome</keyword>
<dbReference type="Pfam" id="PF04122">
    <property type="entry name" value="CW_binding_2"/>
    <property type="match status" value="3"/>
</dbReference>
<gene>
    <name evidence="2" type="ORF">GCM10010171_07430</name>
</gene>
<dbReference type="InterPro" id="IPR007253">
    <property type="entry name" value="Cell_wall-bd_2"/>
</dbReference>
<protein>
    <submittedName>
        <fullName evidence="2">Uncharacterized protein</fullName>
    </submittedName>
</protein>
<dbReference type="Gene3D" id="3.40.50.12090">
    <property type="match status" value="1"/>
</dbReference>
<dbReference type="InterPro" id="IPR051922">
    <property type="entry name" value="Bact_Sporulation_Assoc"/>
</dbReference>
<feature type="signal peptide" evidence="1">
    <location>
        <begin position="1"/>
        <end position="35"/>
    </location>
</feature>
<proteinExistence type="predicted"/>
<evidence type="ECO:0000313" key="3">
    <source>
        <dbReference type="Proteomes" id="UP000660680"/>
    </source>
</evidence>
<comment type="caution">
    <text evidence="2">The sequence shown here is derived from an EMBL/GenBank/DDBJ whole genome shotgun (WGS) entry which is preliminary data.</text>
</comment>
<keyword evidence="1" id="KW-0732">Signal</keyword>
<accession>A0A918G529</accession>
<feature type="chain" id="PRO_5037619130" evidence="1">
    <location>
        <begin position="36"/>
        <end position="422"/>
    </location>
</feature>
<dbReference type="AlphaFoldDB" id="A0A918G529"/>
<dbReference type="PANTHER" id="PTHR30032">
    <property type="entry name" value="N-ACETYLMURAMOYL-L-ALANINE AMIDASE-RELATED"/>
    <property type="match status" value="1"/>
</dbReference>
<reference evidence="2" key="1">
    <citation type="journal article" date="2014" name="Int. J. Syst. Evol. Microbiol.">
        <title>Complete genome sequence of Corynebacterium casei LMG S-19264T (=DSM 44701T), isolated from a smear-ripened cheese.</title>
        <authorList>
            <consortium name="US DOE Joint Genome Institute (JGI-PGF)"/>
            <person name="Walter F."/>
            <person name="Albersmeier A."/>
            <person name="Kalinowski J."/>
            <person name="Ruckert C."/>
        </authorList>
    </citation>
    <scope>NUCLEOTIDE SEQUENCE</scope>
    <source>
        <strain evidence="2">JCM 3276</strain>
    </source>
</reference>
<sequence>MHITPTRRPRVARVGMAVLAAALVFGGTAAGTAVAETAPTAPSKAERADVLGKTADRAARVDARRLDTRAAAVAPENCRTRTNGDGVTMLRYAGANRYETAACASYWTWSDHNDPTEGVLKAKAVVLARGDAFPDALAGGPLAGYVDGPLLLTVPTRLLPNVKTEISRVLAPGGTVYLLGSTASLSDGINSELRAAGYATKRLAGSDRFGTAIRIAQEMRSTNLFFVTTGMNFPDALAAGTYAANYTLGATQAGQKPIAMLFTVDSRMPTSTMNFIDARAAEHGNELLLMTAGLSGDQAVRSAYPPQVVDSFVGKNRFETAAVIAESLFQDAEGLRGAGVGLANGMNFPDALAGTSMLMNYSQPLLLSTDTALPSATKVFLQSHAGEVVDPETGQPAAFLDVLGSEAVVSRSVATEALIAFS</sequence>
<dbReference type="Proteomes" id="UP000660680">
    <property type="component" value="Unassembled WGS sequence"/>
</dbReference>
<evidence type="ECO:0000256" key="1">
    <source>
        <dbReference type="SAM" id="SignalP"/>
    </source>
</evidence>
<dbReference type="PANTHER" id="PTHR30032:SF8">
    <property type="entry name" value="GERMINATION-SPECIFIC N-ACETYLMURAMOYL-L-ALANINE AMIDASE"/>
    <property type="match status" value="1"/>
</dbReference>
<name>A0A918G529_9PSEU</name>
<reference evidence="2" key="2">
    <citation type="submission" date="2020-09" db="EMBL/GenBank/DDBJ databases">
        <authorList>
            <person name="Sun Q."/>
            <person name="Ohkuma M."/>
        </authorList>
    </citation>
    <scope>NUCLEOTIDE SEQUENCE</scope>
    <source>
        <strain evidence="2">JCM 3276</strain>
    </source>
</reference>